<dbReference type="PANTHER" id="PTHR44846">
    <property type="entry name" value="MANNOSYL-D-GLYCERATE TRANSPORT/METABOLISM SYSTEM REPRESSOR MNGR-RELATED"/>
    <property type="match status" value="1"/>
</dbReference>
<dbReference type="SUPFAM" id="SSF46785">
    <property type="entry name" value="Winged helix' DNA-binding domain"/>
    <property type="match status" value="1"/>
</dbReference>
<accession>A0ABT4TMU3</accession>
<dbReference type="InterPro" id="IPR036388">
    <property type="entry name" value="WH-like_DNA-bd_sf"/>
</dbReference>
<feature type="domain" description="HTH gntR-type" evidence="4">
    <location>
        <begin position="9"/>
        <end position="77"/>
    </location>
</feature>
<dbReference type="SUPFAM" id="SSF64288">
    <property type="entry name" value="Chorismate lyase-like"/>
    <property type="match status" value="1"/>
</dbReference>
<reference evidence="5" key="1">
    <citation type="submission" date="2023-01" db="EMBL/GenBank/DDBJ databases">
        <title>Draft genome sequence of Nocardiopsis sp. LSu2-4 isolated from halophytes.</title>
        <authorList>
            <person name="Duangmal K."/>
            <person name="Chantavorakit T."/>
        </authorList>
    </citation>
    <scope>NUCLEOTIDE SEQUENCE</scope>
    <source>
        <strain evidence="5">LSu2-4</strain>
    </source>
</reference>
<keyword evidence="3" id="KW-0804">Transcription</keyword>
<dbReference type="InterPro" id="IPR028978">
    <property type="entry name" value="Chorismate_lyase_/UTRA_dom_sf"/>
</dbReference>
<proteinExistence type="predicted"/>
<keyword evidence="2" id="KW-0238">DNA-binding</keyword>
<sequence length="246" mass="27218">MMIDPTSPVPKYAQLRDLLLDWIDEHGLAVDDPIPSERELGNRYGLSRMTVRQTVDVMVSEGKLYRVPGKGTFVARPKIAMPLELASFTEDMRARGFTPGSRDLARRTSPASAHTARLLDLPPGDPVLHIERLRTADGEPMAVERTTLPLAPLPGLERIALADRSLYRILEEEYGILLDSGEQTIEAGICDPADAKLLGLANNSPVLSMQRRSFCKGVCMELAVSSYRADRYQLHSRLDPRRPSGG</sequence>
<dbReference type="InterPro" id="IPR050679">
    <property type="entry name" value="Bact_HTH_transcr_reg"/>
</dbReference>
<dbReference type="EMBL" id="JAQFWP010000028">
    <property type="protein sequence ID" value="MDA2806013.1"/>
    <property type="molecule type" value="Genomic_DNA"/>
</dbReference>
<dbReference type="Gene3D" id="3.40.1410.10">
    <property type="entry name" value="Chorismate lyase-like"/>
    <property type="match status" value="1"/>
</dbReference>
<dbReference type="PROSITE" id="PS50949">
    <property type="entry name" value="HTH_GNTR"/>
    <property type="match status" value="1"/>
</dbReference>
<dbReference type="PANTHER" id="PTHR44846:SF1">
    <property type="entry name" value="MANNOSYL-D-GLYCERATE TRANSPORT_METABOLISM SYSTEM REPRESSOR MNGR-RELATED"/>
    <property type="match status" value="1"/>
</dbReference>
<dbReference type="SMART" id="SM00866">
    <property type="entry name" value="UTRA"/>
    <property type="match status" value="1"/>
</dbReference>
<evidence type="ECO:0000313" key="5">
    <source>
        <dbReference type="EMBL" id="MDA2806013.1"/>
    </source>
</evidence>
<dbReference type="SMART" id="SM00345">
    <property type="entry name" value="HTH_GNTR"/>
    <property type="match status" value="1"/>
</dbReference>
<evidence type="ECO:0000256" key="3">
    <source>
        <dbReference type="ARBA" id="ARBA00023163"/>
    </source>
</evidence>
<comment type="caution">
    <text evidence="5">The sequence shown here is derived from an EMBL/GenBank/DDBJ whole genome shotgun (WGS) entry which is preliminary data.</text>
</comment>
<protein>
    <submittedName>
        <fullName evidence="5">GntR family transcriptional regulator</fullName>
    </submittedName>
</protein>
<name>A0ABT4TMU3_9ACTN</name>
<dbReference type="InterPro" id="IPR000524">
    <property type="entry name" value="Tscrpt_reg_HTH_GntR"/>
</dbReference>
<dbReference type="PRINTS" id="PR00035">
    <property type="entry name" value="HTHGNTR"/>
</dbReference>
<evidence type="ECO:0000256" key="1">
    <source>
        <dbReference type="ARBA" id="ARBA00023015"/>
    </source>
</evidence>
<dbReference type="Proteomes" id="UP001165685">
    <property type="component" value="Unassembled WGS sequence"/>
</dbReference>
<evidence type="ECO:0000313" key="6">
    <source>
        <dbReference type="Proteomes" id="UP001165685"/>
    </source>
</evidence>
<dbReference type="InterPro" id="IPR011663">
    <property type="entry name" value="UTRA"/>
</dbReference>
<dbReference type="Pfam" id="PF00392">
    <property type="entry name" value="GntR"/>
    <property type="match status" value="1"/>
</dbReference>
<keyword evidence="6" id="KW-1185">Reference proteome</keyword>
<keyword evidence="1" id="KW-0805">Transcription regulation</keyword>
<evidence type="ECO:0000259" key="4">
    <source>
        <dbReference type="PROSITE" id="PS50949"/>
    </source>
</evidence>
<evidence type="ECO:0000256" key="2">
    <source>
        <dbReference type="ARBA" id="ARBA00023125"/>
    </source>
</evidence>
<organism evidence="5 6">
    <name type="scientific">Nocardiopsis suaedae</name>
    <dbReference type="NCBI Taxonomy" id="3018444"/>
    <lineage>
        <taxon>Bacteria</taxon>
        <taxon>Bacillati</taxon>
        <taxon>Actinomycetota</taxon>
        <taxon>Actinomycetes</taxon>
        <taxon>Streptosporangiales</taxon>
        <taxon>Nocardiopsidaceae</taxon>
        <taxon>Nocardiopsis</taxon>
    </lineage>
</organism>
<dbReference type="CDD" id="cd07377">
    <property type="entry name" value="WHTH_GntR"/>
    <property type="match status" value="1"/>
</dbReference>
<dbReference type="Pfam" id="PF07702">
    <property type="entry name" value="UTRA"/>
    <property type="match status" value="1"/>
</dbReference>
<dbReference type="InterPro" id="IPR036390">
    <property type="entry name" value="WH_DNA-bd_sf"/>
</dbReference>
<gene>
    <name evidence="5" type="ORF">O4U47_15970</name>
</gene>
<dbReference type="Gene3D" id="1.10.10.10">
    <property type="entry name" value="Winged helix-like DNA-binding domain superfamily/Winged helix DNA-binding domain"/>
    <property type="match status" value="1"/>
</dbReference>